<dbReference type="AlphaFoldDB" id="A0A1B4G139"/>
<evidence type="ECO:0000313" key="3">
    <source>
        <dbReference type="Proteomes" id="UP000067711"/>
    </source>
</evidence>
<protein>
    <submittedName>
        <fullName evidence="2">Uncharacterized protein</fullName>
    </submittedName>
</protein>
<gene>
    <name evidence="2" type="ORF">WS71_20225</name>
</gene>
<dbReference type="Proteomes" id="UP000067711">
    <property type="component" value="Chromosome 1"/>
</dbReference>
<reference evidence="2 3" key="1">
    <citation type="submission" date="2015-12" db="EMBL/GenBank/DDBJ databases">
        <title>Diversity of Burkholderia near neighbor genomes.</title>
        <authorList>
            <person name="Sahl J."/>
            <person name="Wagner D."/>
            <person name="Keim P."/>
        </authorList>
    </citation>
    <scope>NUCLEOTIDE SEQUENCE [LARGE SCALE GENOMIC DNA]</scope>
    <source>
        <strain evidence="2 3">BDU8</strain>
    </source>
</reference>
<feature type="compositionally biased region" description="Low complexity" evidence="1">
    <location>
        <begin position="479"/>
        <end position="488"/>
    </location>
</feature>
<evidence type="ECO:0000256" key="1">
    <source>
        <dbReference type="SAM" id="MobiDB-lite"/>
    </source>
</evidence>
<evidence type="ECO:0000313" key="2">
    <source>
        <dbReference type="EMBL" id="AOJ09641.1"/>
    </source>
</evidence>
<proteinExistence type="predicted"/>
<feature type="region of interest" description="Disordered" evidence="1">
    <location>
        <begin position="472"/>
        <end position="496"/>
    </location>
</feature>
<name>A0A1B4G139_9BURK</name>
<sequence>MHYPDCWDTAAYPTLDSAMLESLNSFMCSTCAEKIPAQPAAAPASANETGSEVVVKTGDRLTDMKANDIIRRDGYKLTGAVLCKEDGSRCIVESSAVRWLTKDEAWALMRTSDVATVKAATPIHLGTSDPEYYRQVIIDHEADLAAHADHISQAGKMVVATAPADERAALDVALAELNDYQRKWDTGTPMPYAQSERIAMECACEAVRDALEEARAAASPTAEAVRLTDEQRRVLVEVAQMFKGTDLRRAVLNELAGIAATPQPAQADAPADVTPIPYDGLTEEFTDEVARLANDAPGIREAVAGALESCGAIIAPADALAEAREPVTRESMLAAIDEFELVCDNNLARDLSPDEKFAVSEFVIGFFENAPAIASASDGKPITYVSTQATNCARCGQHKHTPLRIDWMGGYVCLTCIDRELESRSPALAAEAAASPAAEEEVIPVIMYNGDAKRNPALRELLNRQALRHVLSNPRGEESPQPAQADAPAEAREPHSDDVAVDSFAAVIKHKLALARDKGRGGWETCSPTDLSRMLREHVEKGDPRDVANFCMMLWHHGSPIVSAPADAGDAPPFGWAQPKGGNYFTRDVPRHWNPVYNTDPIQRACAELPEGWEINVCMERDAGGIDIYDPAGQKLDFDSDADHFDWRIHEAIDAARSGGSR</sequence>
<accession>A0A1B4G139</accession>
<organism evidence="2 3">
    <name type="scientific">Burkholderia mayonis</name>
    <dbReference type="NCBI Taxonomy" id="1385591"/>
    <lineage>
        <taxon>Bacteria</taxon>
        <taxon>Pseudomonadati</taxon>
        <taxon>Pseudomonadota</taxon>
        <taxon>Betaproteobacteria</taxon>
        <taxon>Burkholderiales</taxon>
        <taxon>Burkholderiaceae</taxon>
        <taxon>Burkholderia</taxon>
        <taxon>pseudomallei group</taxon>
    </lineage>
</organism>
<dbReference type="EMBL" id="CP013389">
    <property type="protein sequence ID" value="AOJ09641.1"/>
    <property type="molecule type" value="Genomic_DNA"/>
</dbReference>